<comment type="caution">
    <text evidence="3">The sequence shown here is derived from an EMBL/GenBank/DDBJ whole genome shotgun (WGS) entry which is preliminary data.</text>
</comment>
<gene>
    <name evidence="3" type="primary">SUMO1_0</name>
    <name evidence="3" type="ORF">CFP56_032536</name>
</gene>
<evidence type="ECO:0000313" key="3">
    <source>
        <dbReference type="EMBL" id="KAK7854298.1"/>
    </source>
</evidence>
<organism evidence="3 4">
    <name type="scientific">Quercus suber</name>
    <name type="common">Cork oak</name>
    <dbReference type="NCBI Taxonomy" id="58331"/>
    <lineage>
        <taxon>Eukaryota</taxon>
        <taxon>Viridiplantae</taxon>
        <taxon>Streptophyta</taxon>
        <taxon>Embryophyta</taxon>
        <taxon>Tracheophyta</taxon>
        <taxon>Spermatophyta</taxon>
        <taxon>Magnoliopsida</taxon>
        <taxon>eudicotyledons</taxon>
        <taxon>Gunneridae</taxon>
        <taxon>Pentapetalae</taxon>
        <taxon>rosids</taxon>
        <taxon>fabids</taxon>
        <taxon>Fagales</taxon>
        <taxon>Fagaceae</taxon>
        <taxon>Quercus</taxon>
    </lineage>
</organism>
<keyword evidence="4" id="KW-1185">Reference proteome</keyword>
<dbReference type="AlphaFoldDB" id="A0AAW0LRG2"/>
<dbReference type="CDD" id="cd01763">
    <property type="entry name" value="Ubl_SUMO_like"/>
    <property type="match status" value="1"/>
</dbReference>
<evidence type="ECO:0000256" key="1">
    <source>
        <dbReference type="SAM" id="MobiDB-lite"/>
    </source>
</evidence>
<feature type="domain" description="Rad60/SUMO-like" evidence="2">
    <location>
        <begin position="156"/>
        <end position="224"/>
    </location>
</feature>
<dbReference type="EMBL" id="PKMF04000056">
    <property type="protein sequence ID" value="KAK7854298.1"/>
    <property type="molecule type" value="Genomic_DNA"/>
</dbReference>
<feature type="region of interest" description="Disordered" evidence="1">
    <location>
        <begin position="22"/>
        <end position="45"/>
    </location>
</feature>
<dbReference type="Gene3D" id="3.10.20.90">
    <property type="entry name" value="Phosphatidylinositol 3-kinase Catalytic Subunit, Chain A, domain 1"/>
    <property type="match status" value="1"/>
</dbReference>
<dbReference type="PANTHER" id="PTHR47813">
    <property type="entry name" value="UBIQUITIN-LIKE SUPERFAMILY PROTEIN"/>
    <property type="match status" value="1"/>
</dbReference>
<evidence type="ECO:0000259" key="2">
    <source>
        <dbReference type="Pfam" id="PF11976"/>
    </source>
</evidence>
<dbReference type="SUPFAM" id="SSF54236">
    <property type="entry name" value="Ubiquitin-like"/>
    <property type="match status" value="1"/>
</dbReference>
<protein>
    <submittedName>
        <fullName evidence="3">Small ubiquitin-related modifier 1</fullName>
    </submittedName>
</protein>
<dbReference type="Proteomes" id="UP000237347">
    <property type="component" value="Unassembled WGS sequence"/>
</dbReference>
<dbReference type="InterPro" id="IPR029071">
    <property type="entry name" value="Ubiquitin-like_domsf"/>
</dbReference>
<reference evidence="3 4" key="1">
    <citation type="journal article" date="2018" name="Sci. Data">
        <title>The draft genome sequence of cork oak.</title>
        <authorList>
            <person name="Ramos A.M."/>
            <person name="Usie A."/>
            <person name="Barbosa P."/>
            <person name="Barros P.M."/>
            <person name="Capote T."/>
            <person name="Chaves I."/>
            <person name="Simoes F."/>
            <person name="Abreu I."/>
            <person name="Carrasquinho I."/>
            <person name="Faro C."/>
            <person name="Guimaraes J.B."/>
            <person name="Mendonca D."/>
            <person name="Nobrega F."/>
            <person name="Rodrigues L."/>
            <person name="Saibo N.J.M."/>
            <person name="Varela M.C."/>
            <person name="Egas C."/>
            <person name="Matos J."/>
            <person name="Miguel C.M."/>
            <person name="Oliveira M.M."/>
            <person name="Ricardo C.P."/>
            <person name="Goncalves S."/>
        </authorList>
    </citation>
    <scope>NUCLEOTIDE SEQUENCE [LARGE SCALE GENOMIC DNA]</scope>
    <source>
        <strain evidence="4">cv. HL8</strain>
    </source>
</reference>
<accession>A0AAW0LRG2</accession>
<feature type="compositionally biased region" description="Acidic residues" evidence="1">
    <location>
        <begin position="25"/>
        <end position="36"/>
    </location>
</feature>
<dbReference type="PANTHER" id="PTHR47813:SF2">
    <property type="entry name" value="UBIQUITIN-LIKE SUPERFAMILY PROTEIN"/>
    <property type="match status" value="1"/>
</dbReference>
<dbReference type="Pfam" id="PF11976">
    <property type="entry name" value="Rad60-SLD"/>
    <property type="match status" value="1"/>
</dbReference>
<sequence>MADSTEDFEPLFDYSRVQPLNFVSLDDDDDDDDDDTASPALSPKRRRIAKPVVIEDLEENANVIQIADSGKNEELDWLSPPPKVSRNAQRTVVEDSTLKELRLKKKELESFAQSAEDVLRAVEESVKLQLGSSMQSSLEAVADQPSKPTCERVKIVISIQGKDGTKQFRIYTDDKFERLFKMYADKVKLDIQNLVFSFDGDKINPAATPDGLGMEENDIIEVRVKSS</sequence>
<dbReference type="InterPro" id="IPR022617">
    <property type="entry name" value="Rad60/SUMO-like_dom"/>
</dbReference>
<evidence type="ECO:0000313" key="4">
    <source>
        <dbReference type="Proteomes" id="UP000237347"/>
    </source>
</evidence>
<name>A0AAW0LRG2_QUESU</name>
<proteinExistence type="predicted"/>